<dbReference type="InterPro" id="IPR002591">
    <property type="entry name" value="Phosphodiest/P_Trfase"/>
</dbReference>
<dbReference type="EMBL" id="DVLT01000073">
    <property type="protein sequence ID" value="HIU03805.1"/>
    <property type="molecule type" value="Genomic_DNA"/>
</dbReference>
<protein>
    <submittedName>
        <fullName evidence="1">Alkaline phosphatase family protein</fullName>
    </submittedName>
</protein>
<dbReference type="PANTHER" id="PTHR10151">
    <property type="entry name" value="ECTONUCLEOTIDE PYROPHOSPHATASE/PHOSPHODIESTERASE"/>
    <property type="match status" value="1"/>
</dbReference>
<reference evidence="1" key="1">
    <citation type="submission" date="2020-10" db="EMBL/GenBank/DDBJ databases">
        <authorList>
            <person name="Gilroy R."/>
        </authorList>
    </citation>
    <scope>NUCLEOTIDE SEQUENCE</scope>
    <source>
        <strain evidence="1">CHK187-14744</strain>
    </source>
</reference>
<evidence type="ECO:0000313" key="1">
    <source>
        <dbReference type="EMBL" id="HIU03805.1"/>
    </source>
</evidence>
<accession>A0A9D1HHX0</accession>
<sequence length="274" mass="30815">MKKTVFVLLDACQYEAGTRNLGYLEHMVDAGQAAKYKVKGELPSLSRPMYATLLTGLPVSRHGITCNEMARTLNCDSVFSMCKAEGGVTAAAAYHWVSELYNAAPFRIPEDRIWLHSGKNIDHGIYYWEDMYPDSHVLSDGEFLRKVYDPDFLMIHTMNIDHKGHQYGCGSQQYEWAVSTVGCLLSQFIPVWLESGCHVVVTADHGMNGYGIHGGTDSPQRDTPLYIFSDLVETGRHEDIYISQLCVAPLLVRLMGLHPSKTMMDMDHFPILFL</sequence>
<comment type="caution">
    <text evidence="1">The sequence shown here is derived from an EMBL/GenBank/DDBJ whole genome shotgun (WGS) entry which is preliminary data.</text>
</comment>
<dbReference type="Pfam" id="PF01663">
    <property type="entry name" value="Phosphodiest"/>
    <property type="match status" value="1"/>
</dbReference>
<reference evidence="1" key="2">
    <citation type="journal article" date="2021" name="PeerJ">
        <title>Extensive microbial diversity within the chicken gut microbiome revealed by metagenomics and culture.</title>
        <authorList>
            <person name="Gilroy R."/>
            <person name="Ravi A."/>
            <person name="Getino M."/>
            <person name="Pursley I."/>
            <person name="Horton D.L."/>
            <person name="Alikhan N.F."/>
            <person name="Baker D."/>
            <person name="Gharbi K."/>
            <person name="Hall N."/>
            <person name="Watson M."/>
            <person name="Adriaenssens E.M."/>
            <person name="Foster-Nyarko E."/>
            <person name="Jarju S."/>
            <person name="Secka A."/>
            <person name="Antonio M."/>
            <person name="Oren A."/>
            <person name="Chaudhuri R.R."/>
            <person name="La Ragione R."/>
            <person name="Hildebrand F."/>
            <person name="Pallen M.J."/>
        </authorList>
    </citation>
    <scope>NUCLEOTIDE SEQUENCE</scope>
    <source>
        <strain evidence="1">CHK187-14744</strain>
    </source>
</reference>
<gene>
    <name evidence="1" type="ORF">IAB63_11195</name>
</gene>
<dbReference type="SUPFAM" id="SSF53649">
    <property type="entry name" value="Alkaline phosphatase-like"/>
    <property type="match status" value="1"/>
</dbReference>
<organism evidence="1 2">
    <name type="scientific">Candidatus Onthocola gallistercoris</name>
    <dbReference type="NCBI Taxonomy" id="2840876"/>
    <lineage>
        <taxon>Bacteria</taxon>
        <taxon>Bacillati</taxon>
        <taxon>Bacillota</taxon>
        <taxon>Bacilli</taxon>
        <taxon>Candidatus Onthocola</taxon>
    </lineage>
</organism>
<dbReference type="GO" id="GO:0016787">
    <property type="term" value="F:hydrolase activity"/>
    <property type="evidence" value="ECO:0007669"/>
    <property type="project" value="UniProtKB-ARBA"/>
</dbReference>
<dbReference type="InterPro" id="IPR017850">
    <property type="entry name" value="Alkaline_phosphatase_core_sf"/>
</dbReference>
<evidence type="ECO:0000313" key="2">
    <source>
        <dbReference type="Proteomes" id="UP000824164"/>
    </source>
</evidence>
<name>A0A9D1HHX0_9FIRM</name>
<dbReference type="Proteomes" id="UP000824164">
    <property type="component" value="Unassembled WGS sequence"/>
</dbReference>
<dbReference type="AlphaFoldDB" id="A0A9D1HHX0"/>
<dbReference type="Gene3D" id="3.40.720.10">
    <property type="entry name" value="Alkaline Phosphatase, subunit A"/>
    <property type="match status" value="1"/>
</dbReference>
<dbReference type="PANTHER" id="PTHR10151:SF120">
    <property type="entry name" value="BIS(5'-ADENOSYL)-TRIPHOSPHATASE"/>
    <property type="match status" value="1"/>
</dbReference>
<proteinExistence type="predicted"/>